<dbReference type="InterPro" id="IPR001412">
    <property type="entry name" value="aa-tRNA-synth_I_CS"/>
</dbReference>
<dbReference type="GO" id="GO:0005524">
    <property type="term" value="F:ATP binding"/>
    <property type="evidence" value="ECO:0007669"/>
    <property type="project" value="UniProtKB-UniRule"/>
</dbReference>
<dbReference type="FunFam" id="1.10.730.10:FF:000008">
    <property type="entry name" value="Arginine--tRNA ligase"/>
    <property type="match status" value="1"/>
</dbReference>
<dbReference type="InterPro" id="IPR036695">
    <property type="entry name" value="Arg-tRNA-synth_N_sf"/>
</dbReference>
<dbReference type="KEGG" id="asip:AQUSIP_03670"/>
<evidence type="ECO:0000256" key="2">
    <source>
        <dbReference type="ARBA" id="ARBA00005594"/>
    </source>
</evidence>
<dbReference type="Pfam" id="PF03485">
    <property type="entry name" value="Arg_tRNA_synt_N"/>
    <property type="match status" value="1"/>
</dbReference>
<evidence type="ECO:0000313" key="16">
    <source>
        <dbReference type="Proteomes" id="UP000324194"/>
    </source>
</evidence>
<dbReference type="Proteomes" id="UP000324194">
    <property type="component" value="Chromosome 1"/>
</dbReference>
<comment type="subcellular location">
    <subcellularLocation>
        <location evidence="1 11">Cytoplasm</location>
    </subcellularLocation>
</comment>
<dbReference type="SUPFAM" id="SSF52374">
    <property type="entry name" value="Nucleotidylyl transferase"/>
    <property type="match status" value="1"/>
</dbReference>
<dbReference type="FunFam" id="3.40.50.620:FF:000062">
    <property type="entry name" value="Arginine--tRNA ligase"/>
    <property type="match status" value="1"/>
</dbReference>
<dbReference type="CDD" id="cd00671">
    <property type="entry name" value="ArgRS_core"/>
    <property type="match status" value="1"/>
</dbReference>
<dbReference type="GO" id="GO:0006420">
    <property type="term" value="P:arginyl-tRNA aminoacylation"/>
    <property type="evidence" value="ECO:0007669"/>
    <property type="project" value="UniProtKB-UniRule"/>
</dbReference>
<evidence type="ECO:0000256" key="9">
    <source>
        <dbReference type="ARBA" id="ARBA00023146"/>
    </source>
</evidence>
<evidence type="ECO:0000259" key="13">
    <source>
        <dbReference type="SMART" id="SM00836"/>
    </source>
</evidence>
<dbReference type="Gene3D" id="1.10.730.10">
    <property type="entry name" value="Isoleucyl-tRNA Synthetase, Domain 1"/>
    <property type="match status" value="1"/>
</dbReference>
<gene>
    <name evidence="11 15" type="primary">argS</name>
    <name evidence="15" type="ORF">AQUSIP_03670</name>
</gene>
<reference evidence="15 16" key="1">
    <citation type="submission" date="2019-08" db="EMBL/GenBank/DDBJ databases">
        <authorList>
            <person name="Guy L."/>
        </authorList>
    </citation>
    <scope>NUCLEOTIDE SEQUENCE [LARGE SCALE GENOMIC DNA]</scope>
    <source>
        <strain evidence="15 16">SGT-108</strain>
    </source>
</reference>
<dbReference type="RefSeq" id="WP_148338078.1">
    <property type="nucleotide sequence ID" value="NZ_LR699119.1"/>
</dbReference>
<comment type="caution">
    <text evidence="11">Lacks conserved residue(s) required for the propagation of feature annotation.</text>
</comment>
<keyword evidence="8 11" id="KW-0648">Protein biosynthesis</keyword>
<evidence type="ECO:0000256" key="10">
    <source>
        <dbReference type="ARBA" id="ARBA00049339"/>
    </source>
</evidence>
<evidence type="ECO:0000256" key="11">
    <source>
        <dbReference type="HAMAP-Rule" id="MF_00123"/>
    </source>
</evidence>
<dbReference type="PRINTS" id="PR01038">
    <property type="entry name" value="TRNASYNTHARG"/>
</dbReference>
<dbReference type="FunFam" id="3.30.1360.70:FF:000003">
    <property type="entry name" value="Arginine--tRNA ligase"/>
    <property type="match status" value="1"/>
</dbReference>
<dbReference type="SUPFAM" id="SSF47323">
    <property type="entry name" value="Anticodon-binding domain of a subclass of class I aminoacyl-tRNA synthetases"/>
    <property type="match status" value="1"/>
</dbReference>
<dbReference type="OrthoDB" id="9803211at2"/>
<evidence type="ECO:0000256" key="8">
    <source>
        <dbReference type="ARBA" id="ARBA00022917"/>
    </source>
</evidence>
<dbReference type="GO" id="GO:0004814">
    <property type="term" value="F:arginine-tRNA ligase activity"/>
    <property type="evidence" value="ECO:0007669"/>
    <property type="project" value="UniProtKB-UniRule"/>
</dbReference>
<dbReference type="PROSITE" id="PS00178">
    <property type="entry name" value="AA_TRNA_LIGASE_I"/>
    <property type="match status" value="1"/>
</dbReference>
<dbReference type="InterPro" id="IPR005148">
    <property type="entry name" value="Arg-tRNA-synth_N"/>
</dbReference>
<accession>A0A5E4PFG2</accession>
<evidence type="ECO:0000313" key="15">
    <source>
        <dbReference type="EMBL" id="VVC75091.1"/>
    </source>
</evidence>
<dbReference type="InterPro" id="IPR008909">
    <property type="entry name" value="DALR_anticod-bd"/>
</dbReference>
<dbReference type="InterPro" id="IPR035684">
    <property type="entry name" value="ArgRS_core"/>
</dbReference>
<evidence type="ECO:0000256" key="7">
    <source>
        <dbReference type="ARBA" id="ARBA00022840"/>
    </source>
</evidence>
<dbReference type="SUPFAM" id="SSF55190">
    <property type="entry name" value="Arginyl-tRNA synthetase (ArgRS), N-terminal 'additional' domain"/>
    <property type="match status" value="1"/>
</dbReference>
<dbReference type="InterPro" id="IPR014729">
    <property type="entry name" value="Rossmann-like_a/b/a_fold"/>
</dbReference>
<comment type="similarity">
    <text evidence="2 11 12">Belongs to the class-I aminoacyl-tRNA synthetase family.</text>
</comment>
<dbReference type="InterPro" id="IPR001278">
    <property type="entry name" value="Arg-tRNA-ligase"/>
</dbReference>
<dbReference type="Pfam" id="PF00750">
    <property type="entry name" value="tRNA-synt_1d"/>
    <property type="match status" value="2"/>
</dbReference>
<evidence type="ECO:0000256" key="4">
    <source>
        <dbReference type="ARBA" id="ARBA00022490"/>
    </source>
</evidence>
<evidence type="ECO:0000259" key="14">
    <source>
        <dbReference type="SMART" id="SM01016"/>
    </source>
</evidence>
<dbReference type="NCBIfam" id="TIGR00456">
    <property type="entry name" value="argS"/>
    <property type="match status" value="1"/>
</dbReference>
<dbReference type="PANTHER" id="PTHR11956:SF5">
    <property type="entry name" value="ARGININE--TRNA LIGASE, CYTOPLASMIC"/>
    <property type="match status" value="1"/>
</dbReference>
<dbReference type="InterPro" id="IPR009080">
    <property type="entry name" value="tRNAsynth_Ia_anticodon-bd"/>
</dbReference>
<dbReference type="Gene3D" id="3.40.50.620">
    <property type="entry name" value="HUPs"/>
    <property type="match status" value="1"/>
</dbReference>
<evidence type="ECO:0000256" key="12">
    <source>
        <dbReference type="RuleBase" id="RU363038"/>
    </source>
</evidence>
<keyword evidence="7 11" id="KW-0067">ATP-binding</keyword>
<proteinExistence type="inferred from homology"/>
<keyword evidence="9 11" id="KW-0030">Aminoacyl-tRNA synthetase</keyword>
<dbReference type="SMART" id="SM01016">
    <property type="entry name" value="Arg_tRNA_synt_N"/>
    <property type="match status" value="1"/>
</dbReference>
<dbReference type="SMART" id="SM00836">
    <property type="entry name" value="DALR_1"/>
    <property type="match status" value="1"/>
</dbReference>
<keyword evidence="16" id="KW-1185">Reference proteome</keyword>
<dbReference type="EMBL" id="LR699119">
    <property type="protein sequence ID" value="VVC75091.1"/>
    <property type="molecule type" value="Genomic_DNA"/>
</dbReference>
<keyword evidence="5 11" id="KW-0436">Ligase</keyword>
<feature type="domain" description="Arginyl tRNA synthetase N-terminal" evidence="14">
    <location>
        <begin position="3"/>
        <end position="90"/>
    </location>
</feature>
<keyword evidence="6 11" id="KW-0547">Nucleotide-binding</keyword>
<protein>
    <recommendedName>
        <fullName evidence="11">Arginine--tRNA ligase</fullName>
        <ecNumber evidence="11">6.1.1.19</ecNumber>
    </recommendedName>
    <alternativeName>
        <fullName evidence="11">Arginyl-tRNA synthetase</fullName>
        <shortName evidence="11">ArgRS</shortName>
    </alternativeName>
</protein>
<dbReference type="EC" id="6.1.1.19" evidence="11"/>
<dbReference type="AlphaFoldDB" id="A0A5E4PFG2"/>
<dbReference type="GO" id="GO:0005737">
    <property type="term" value="C:cytoplasm"/>
    <property type="evidence" value="ECO:0007669"/>
    <property type="project" value="UniProtKB-SubCell"/>
</dbReference>
<dbReference type="Pfam" id="PF05746">
    <property type="entry name" value="DALR_1"/>
    <property type="match status" value="1"/>
</dbReference>
<comment type="subunit">
    <text evidence="3 11">Monomer.</text>
</comment>
<feature type="domain" description="DALR anticodon binding" evidence="13">
    <location>
        <begin position="463"/>
        <end position="584"/>
    </location>
</feature>
<organism evidence="15 16">
    <name type="scientific">Aquicella siphonis</name>
    <dbReference type="NCBI Taxonomy" id="254247"/>
    <lineage>
        <taxon>Bacteria</taxon>
        <taxon>Pseudomonadati</taxon>
        <taxon>Pseudomonadota</taxon>
        <taxon>Gammaproteobacteria</taxon>
        <taxon>Legionellales</taxon>
        <taxon>Coxiellaceae</taxon>
        <taxon>Aquicella</taxon>
    </lineage>
</organism>
<dbReference type="PANTHER" id="PTHR11956">
    <property type="entry name" value="ARGINYL-TRNA SYNTHETASE"/>
    <property type="match status" value="1"/>
</dbReference>
<dbReference type="Gene3D" id="3.30.1360.70">
    <property type="entry name" value="Arginyl tRNA synthetase N-terminal domain"/>
    <property type="match status" value="1"/>
</dbReference>
<dbReference type="HAMAP" id="MF_00123">
    <property type="entry name" value="Arg_tRNA_synth"/>
    <property type="match status" value="1"/>
</dbReference>
<comment type="catalytic activity">
    <reaction evidence="10 11">
        <text>tRNA(Arg) + L-arginine + ATP = L-arginyl-tRNA(Arg) + AMP + diphosphate</text>
        <dbReference type="Rhea" id="RHEA:20301"/>
        <dbReference type="Rhea" id="RHEA-COMP:9658"/>
        <dbReference type="Rhea" id="RHEA-COMP:9673"/>
        <dbReference type="ChEBI" id="CHEBI:30616"/>
        <dbReference type="ChEBI" id="CHEBI:32682"/>
        <dbReference type="ChEBI" id="CHEBI:33019"/>
        <dbReference type="ChEBI" id="CHEBI:78442"/>
        <dbReference type="ChEBI" id="CHEBI:78513"/>
        <dbReference type="ChEBI" id="CHEBI:456215"/>
        <dbReference type="EC" id="6.1.1.19"/>
    </reaction>
</comment>
<name>A0A5E4PFG2_9COXI</name>
<evidence type="ECO:0000256" key="3">
    <source>
        <dbReference type="ARBA" id="ARBA00011245"/>
    </source>
</evidence>
<keyword evidence="4 11" id="KW-0963">Cytoplasm</keyword>
<evidence type="ECO:0000256" key="1">
    <source>
        <dbReference type="ARBA" id="ARBA00004496"/>
    </source>
</evidence>
<sequence length="584" mass="65641">MKQHIETLIHAALKTLQESGDLPEIPSFVLVEGTKDKQHGDFATNIALVMAKSAQKKPREVAERIMKALPASQYVRKTEVAGPGFINFFLTPDALSSVVAVILKEKEAYGRSKIGREKRVLVEFLSSNPTGPLHVGHGRGGAFGAVVSNLLDAVGFKTYREYYVNDAGRQMDILTVSIWLRYLALCGEQIVFPANAYRGDYVIDIAKAIHGIHGSHFLVPASQVYAGLPPDEPQGGDKEIYIDAIIAQAKRLLADQYETVFTLGLDNVLGDIREDLAEFGVHYDNWFSEREFVATDVVDKLLEKLKDSGHVYEKDGALWFRSTDFKDEKDRVLVRSNGQRTYFANDVAYHLSKFERGFDIVIDIFGADHHGYVPRMKAAMEASGINPERLLHLLLQFVTLYRGGSQVQMSTRSGTFVTLRELREEVGNDAARFFYVMRKSEQHIDFDLDLAKAQSNENPVYYVQYAYARICSVFKQLAERQLLFDEANGVSHLNLLTQPQEQQLLNALSRYPEVITSAALQYEPHQLTNYVRDLAADFHAYYNSHQFIVEEASLRDARLALVAATRQTLLNGFNLLGISAPESM</sequence>
<evidence type="ECO:0000256" key="6">
    <source>
        <dbReference type="ARBA" id="ARBA00022741"/>
    </source>
</evidence>
<evidence type="ECO:0000256" key="5">
    <source>
        <dbReference type="ARBA" id="ARBA00022598"/>
    </source>
</evidence>